<dbReference type="InterPro" id="IPR057708">
    <property type="entry name" value="DUF7948"/>
</dbReference>
<dbReference type="PANTHER" id="PTHR35580">
    <property type="entry name" value="CELL SURFACE GLYCOPROTEIN (S-LAYER PROTEIN)-LIKE PROTEIN"/>
    <property type="match status" value="1"/>
</dbReference>
<evidence type="ECO:0000313" key="3">
    <source>
        <dbReference type="EMBL" id="MBT1707610.1"/>
    </source>
</evidence>
<dbReference type="PANTHER" id="PTHR35580:SF1">
    <property type="entry name" value="PHYTASE-LIKE DOMAIN-CONTAINING PROTEIN"/>
    <property type="match status" value="1"/>
</dbReference>
<dbReference type="InterPro" id="IPR052918">
    <property type="entry name" value="Motility_Chemotaxis_Reg"/>
</dbReference>
<sequence length="606" mass="65455">MKRSFRGLAIVCGCRKAQRWCVLALLLVIVQTTVWATDSHPKGTTSIHFIENKHQWHPDILFGTPVKQGYVTFQRDKLQFLFQGHRPRPVKGTASKQGVPTAAVADDGHHLEPSTDGHVVDVSFVGSNPLVYIAGEEPVATRYNFFLGNDPSQWASGAAAYSRVRYHDLYCGIDLVYGSQEGRMKYEWIVSPQQDPSAIALQYTGADEVSIIHDSLYIRTSVNEVWELKPYAYQEINGRRIPVACRYSLRGQTVGYDFPEGYNPAYTLVIDPVLVFSGYSGSTADNWGFTATYDAQSNAYSGGIVEGIPGLRYPVTPGAYTLAHQGGLWDVGIMKFDSAGTTMLYATYLGGDGTETPQSLVVNHAGELLVLGVTSSAHFPATNGSTFHPGAGVEPISGIEFADGADLFVAKLSSDGRRLLGSTYIGGTNLDGINDNALNQNYGDALRGDIIVDAQDFVYFASSTYSTDFPVVNTGSTHGGGIQDAVLVKLQPDLSAIAWSRFIGSAGTDVAYSLELDLAGNVFVAGGTNGSIPGLNGFRRTPWGGIDGWVMSFTPTGAAANGTYVGTLATDQCYFVDLDEDGHVYLFGQTTGRFPVSKRQQVYYNP</sequence>
<feature type="domain" description="DUF7948" evidence="2">
    <location>
        <begin position="49"/>
        <end position="273"/>
    </location>
</feature>
<gene>
    <name evidence="3" type="ORF">KK062_05220</name>
</gene>
<protein>
    <submittedName>
        <fullName evidence="3">PKD domain-containing protein</fullName>
    </submittedName>
</protein>
<organism evidence="3 4">
    <name type="scientific">Dawidia cretensis</name>
    <dbReference type="NCBI Taxonomy" id="2782350"/>
    <lineage>
        <taxon>Bacteria</taxon>
        <taxon>Pseudomonadati</taxon>
        <taxon>Bacteroidota</taxon>
        <taxon>Cytophagia</taxon>
        <taxon>Cytophagales</taxon>
        <taxon>Chryseotaleaceae</taxon>
        <taxon>Dawidia</taxon>
    </lineage>
</organism>
<feature type="non-terminal residue" evidence="3">
    <location>
        <position position="606"/>
    </location>
</feature>
<feature type="chain" id="PRO_5042968277" evidence="1">
    <location>
        <begin position="37"/>
        <end position="606"/>
    </location>
</feature>
<keyword evidence="4" id="KW-1185">Reference proteome</keyword>
<reference evidence="3 4" key="1">
    <citation type="submission" date="2021-05" db="EMBL/GenBank/DDBJ databases">
        <title>A Polyphasic approach of four new species of the genus Ohtaekwangia: Ohtaekwangia histidinii sp. nov., Ohtaekwangia cretensis sp. nov., Ohtaekwangia indiensis sp. nov., Ohtaekwangia reichenbachii sp. nov. from diverse environment.</title>
        <authorList>
            <person name="Octaviana S."/>
        </authorList>
    </citation>
    <scope>NUCLEOTIDE SEQUENCE [LARGE SCALE GENOMIC DNA]</scope>
    <source>
        <strain evidence="3 4">PWU5</strain>
    </source>
</reference>
<comment type="caution">
    <text evidence="3">The sequence shown here is derived from an EMBL/GenBank/DDBJ whole genome shotgun (WGS) entry which is preliminary data.</text>
</comment>
<evidence type="ECO:0000313" key="4">
    <source>
        <dbReference type="Proteomes" id="UP001319080"/>
    </source>
</evidence>
<name>A0AAP2GTL6_9BACT</name>
<dbReference type="AlphaFoldDB" id="A0AAP2GTL6"/>
<dbReference type="Pfam" id="PF25778">
    <property type="entry name" value="DUF7948"/>
    <property type="match status" value="1"/>
</dbReference>
<dbReference type="EMBL" id="JAHESE010000002">
    <property type="protein sequence ID" value="MBT1707610.1"/>
    <property type="molecule type" value="Genomic_DNA"/>
</dbReference>
<evidence type="ECO:0000256" key="1">
    <source>
        <dbReference type="SAM" id="SignalP"/>
    </source>
</evidence>
<feature type="signal peptide" evidence="1">
    <location>
        <begin position="1"/>
        <end position="36"/>
    </location>
</feature>
<proteinExistence type="predicted"/>
<evidence type="ECO:0000259" key="2">
    <source>
        <dbReference type="Pfam" id="PF25778"/>
    </source>
</evidence>
<keyword evidence="1" id="KW-0732">Signal</keyword>
<dbReference type="Proteomes" id="UP001319080">
    <property type="component" value="Unassembled WGS sequence"/>
</dbReference>
<accession>A0AAP2GTL6</accession>